<dbReference type="PANTHER" id="PTHR35810">
    <property type="entry name" value="CYTOPLASMIC PROTEIN-RELATED"/>
    <property type="match status" value="1"/>
</dbReference>
<evidence type="ECO:0000313" key="2">
    <source>
        <dbReference type="Proteomes" id="UP000761264"/>
    </source>
</evidence>
<name>A0A967F3L1_9PROT</name>
<dbReference type="PANTHER" id="PTHR35810:SF1">
    <property type="entry name" value="CYTOPLASMIC PROTEIN"/>
    <property type="match status" value="1"/>
</dbReference>
<dbReference type="EMBL" id="JAAQPH010000042">
    <property type="protein sequence ID" value="NIA72367.1"/>
    <property type="molecule type" value="Genomic_DNA"/>
</dbReference>
<protein>
    <submittedName>
        <fullName evidence="1">Virulence RhuM family protein</fullName>
    </submittedName>
</protein>
<comment type="caution">
    <text evidence="1">The sequence shown here is derived from an EMBL/GenBank/DDBJ whole genome shotgun (WGS) entry which is preliminary data.</text>
</comment>
<sequence>MAPKKRSSKHDPRQGVFELVHYDGSEEAGEVDLGLDPVRDTMWASIEQMSQLFGRKPNTITEHVRNIFREGELDEASVARKFRVTAKDGKSYSILHYNLDVIISVGYRVSSREATKFRQWATGVLKAYITEGYALNESRLIDDPTSLKKLASDVRRLRTDEKNIYQSVRDTFKLAASDYNSRSTKTRSFYAKLQDKFTYAITGSTSAEIVVNRADGMKDFMGLTSTRSGRPTKQDAKVGKNYLNPDELYGLHILCEQFLLYVESRAIAGQELTMEELNRKFDELLKVQGYPVFKEYKSYLVKKAKVHAEREFEVYRQRMHIRDQRRPKSLTT</sequence>
<accession>A0A967F3L1</accession>
<dbReference type="AlphaFoldDB" id="A0A967F3L1"/>
<dbReference type="InterPro" id="IPR011204">
    <property type="entry name" value="Virulence_RhuM-like"/>
</dbReference>
<gene>
    <name evidence="1" type="ORF">HBA54_27645</name>
</gene>
<dbReference type="Proteomes" id="UP000761264">
    <property type="component" value="Unassembled WGS sequence"/>
</dbReference>
<reference evidence="1" key="1">
    <citation type="submission" date="2020-03" db="EMBL/GenBank/DDBJ databases">
        <title>Genome of Pelagibius litoralis DSM 21314T.</title>
        <authorList>
            <person name="Wang G."/>
        </authorList>
    </citation>
    <scope>NUCLEOTIDE SEQUENCE</scope>
    <source>
        <strain evidence="1">DSM 21314</strain>
    </source>
</reference>
<proteinExistence type="predicted"/>
<evidence type="ECO:0000313" key="1">
    <source>
        <dbReference type="EMBL" id="NIA72367.1"/>
    </source>
</evidence>
<dbReference type="Pfam" id="PF13310">
    <property type="entry name" value="Virulence_RhuM"/>
    <property type="match status" value="1"/>
</dbReference>
<keyword evidence="2" id="KW-1185">Reference proteome</keyword>
<dbReference type="RefSeq" id="WP_167231636.1">
    <property type="nucleotide sequence ID" value="NZ_JAAQPH010000042.1"/>
</dbReference>
<organism evidence="1 2">
    <name type="scientific">Pelagibius litoralis</name>
    <dbReference type="NCBI Taxonomy" id="374515"/>
    <lineage>
        <taxon>Bacteria</taxon>
        <taxon>Pseudomonadati</taxon>
        <taxon>Pseudomonadota</taxon>
        <taxon>Alphaproteobacteria</taxon>
        <taxon>Rhodospirillales</taxon>
        <taxon>Rhodovibrionaceae</taxon>
        <taxon>Pelagibius</taxon>
    </lineage>
</organism>